<proteinExistence type="predicted"/>
<keyword evidence="4" id="KW-1185">Reference proteome</keyword>
<protein>
    <recommendedName>
        <fullName evidence="2">Xaa-Pro dipeptidyl-peptidase-like domain-containing protein</fullName>
    </recommendedName>
</protein>
<evidence type="ECO:0000313" key="3">
    <source>
        <dbReference type="EMBL" id="MBH0775042.1"/>
    </source>
</evidence>
<sequence>MPVPDGVALLTDRWYSSDGADPIVLIRSPYGRGMVASYARLLAERGFTVIVQSCRGTFGSGGVFDPMFGEVEDTRATWEWMDAQPWAHEQVVPEVSSRQRSPRPLWAGPRCSRPTRA</sequence>
<dbReference type="AlphaFoldDB" id="A0A931N0U7"/>
<evidence type="ECO:0000256" key="1">
    <source>
        <dbReference type="SAM" id="MobiDB-lite"/>
    </source>
</evidence>
<evidence type="ECO:0000259" key="2">
    <source>
        <dbReference type="Pfam" id="PF02129"/>
    </source>
</evidence>
<comment type="caution">
    <text evidence="3">The sequence shown here is derived from an EMBL/GenBank/DDBJ whole genome shotgun (WGS) entry which is preliminary data.</text>
</comment>
<gene>
    <name evidence="3" type="ORF">IT779_01915</name>
</gene>
<feature type="region of interest" description="Disordered" evidence="1">
    <location>
        <begin position="91"/>
        <end position="117"/>
    </location>
</feature>
<dbReference type="SUPFAM" id="SSF53474">
    <property type="entry name" value="alpha/beta-Hydrolases"/>
    <property type="match status" value="1"/>
</dbReference>
<dbReference type="Pfam" id="PF02129">
    <property type="entry name" value="Peptidase_S15"/>
    <property type="match status" value="1"/>
</dbReference>
<dbReference type="InterPro" id="IPR029058">
    <property type="entry name" value="AB_hydrolase_fold"/>
</dbReference>
<dbReference type="Proteomes" id="UP000655751">
    <property type="component" value="Unassembled WGS sequence"/>
</dbReference>
<name>A0A931N0U7_9NOCA</name>
<dbReference type="RefSeq" id="WP_196147369.1">
    <property type="nucleotide sequence ID" value="NZ_JADMLG010000001.1"/>
</dbReference>
<dbReference type="EMBL" id="JADMLG010000001">
    <property type="protein sequence ID" value="MBH0775042.1"/>
    <property type="molecule type" value="Genomic_DNA"/>
</dbReference>
<evidence type="ECO:0000313" key="4">
    <source>
        <dbReference type="Proteomes" id="UP000655751"/>
    </source>
</evidence>
<dbReference type="Gene3D" id="3.40.50.1820">
    <property type="entry name" value="alpha/beta hydrolase"/>
    <property type="match status" value="1"/>
</dbReference>
<organism evidence="3 4">
    <name type="scientific">Nocardia bovistercoris</name>
    <dbReference type="NCBI Taxonomy" id="2785916"/>
    <lineage>
        <taxon>Bacteria</taxon>
        <taxon>Bacillati</taxon>
        <taxon>Actinomycetota</taxon>
        <taxon>Actinomycetes</taxon>
        <taxon>Mycobacteriales</taxon>
        <taxon>Nocardiaceae</taxon>
        <taxon>Nocardia</taxon>
    </lineage>
</organism>
<reference evidence="3" key="1">
    <citation type="submission" date="2020-11" db="EMBL/GenBank/DDBJ databases">
        <title>Nocardia NEAU-351.nov., a novel actinomycete isolated from the cow dung.</title>
        <authorList>
            <person name="Zhang X."/>
        </authorList>
    </citation>
    <scope>NUCLEOTIDE SEQUENCE</scope>
    <source>
        <strain evidence="3">NEAU-351</strain>
    </source>
</reference>
<feature type="domain" description="Xaa-Pro dipeptidyl-peptidase-like" evidence="2">
    <location>
        <begin position="5"/>
        <end position="91"/>
    </location>
</feature>
<dbReference type="GO" id="GO:0016787">
    <property type="term" value="F:hydrolase activity"/>
    <property type="evidence" value="ECO:0007669"/>
    <property type="project" value="InterPro"/>
</dbReference>
<accession>A0A931N0U7</accession>
<dbReference type="InterPro" id="IPR000383">
    <property type="entry name" value="Xaa-Pro-like_dom"/>
</dbReference>